<dbReference type="InterPro" id="IPR016187">
    <property type="entry name" value="CTDL_fold"/>
</dbReference>
<protein>
    <recommendedName>
        <fullName evidence="4">C-type lectin domain-containing protein</fullName>
    </recommendedName>
</protein>
<evidence type="ECO:0008006" key="4">
    <source>
        <dbReference type="Google" id="ProtNLM"/>
    </source>
</evidence>
<dbReference type="AlphaFoldDB" id="A0AAV2QHR2"/>
<keyword evidence="1" id="KW-0472">Membrane</keyword>
<keyword evidence="3" id="KW-1185">Reference proteome</keyword>
<dbReference type="Gene3D" id="3.10.100.10">
    <property type="entry name" value="Mannose-Binding Protein A, subunit A"/>
    <property type="match status" value="1"/>
</dbReference>
<proteinExistence type="predicted"/>
<comment type="caution">
    <text evidence="2">The sequence shown here is derived from an EMBL/GenBank/DDBJ whole genome shotgun (WGS) entry which is preliminary data.</text>
</comment>
<evidence type="ECO:0000256" key="1">
    <source>
        <dbReference type="SAM" id="Phobius"/>
    </source>
</evidence>
<name>A0AAV2QHR2_MEGNR</name>
<accession>A0AAV2QHR2</accession>
<evidence type="ECO:0000313" key="2">
    <source>
        <dbReference type="EMBL" id="CAL4082468.1"/>
    </source>
</evidence>
<organism evidence="2 3">
    <name type="scientific">Meganyctiphanes norvegica</name>
    <name type="common">Northern krill</name>
    <name type="synonym">Thysanopoda norvegica</name>
    <dbReference type="NCBI Taxonomy" id="48144"/>
    <lineage>
        <taxon>Eukaryota</taxon>
        <taxon>Metazoa</taxon>
        <taxon>Ecdysozoa</taxon>
        <taxon>Arthropoda</taxon>
        <taxon>Crustacea</taxon>
        <taxon>Multicrustacea</taxon>
        <taxon>Malacostraca</taxon>
        <taxon>Eumalacostraca</taxon>
        <taxon>Eucarida</taxon>
        <taxon>Euphausiacea</taxon>
        <taxon>Euphausiidae</taxon>
        <taxon>Meganyctiphanes</taxon>
    </lineage>
</organism>
<dbReference type="SUPFAM" id="SSF56436">
    <property type="entry name" value="C-type lectin-like"/>
    <property type="match status" value="1"/>
</dbReference>
<reference evidence="2 3" key="1">
    <citation type="submission" date="2024-05" db="EMBL/GenBank/DDBJ databases">
        <authorList>
            <person name="Wallberg A."/>
        </authorList>
    </citation>
    <scope>NUCLEOTIDE SEQUENCE [LARGE SCALE GENOMIC DNA]</scope>
</reference>
<feature type="non-terminal residue" evidence="2">
    <location>
        <position position="1"/>
    </location>
</feature>
<sequence length="172" mass="19506">VTMLTLMTPISTTRWHYVLFILLLVVTTCVNGGLQDRKSLGNIVNSLEQITGRHLIIPSTGDLRRNWDTSLDRCYNLGGQPFVPLNEEQWTKMAQISGHFKDNNKNTRLWLPIKGRDKKGRVLWIDGSIVEQSLIKEEEEAVLHNATDLCGILLNEGLIALVSCRNYAYPMI</sequence>
<evidence type="ECO:0000313" key="3">
    <source>
        <dbReference type="Proteomes" id="UP001497623"/>
    </source>
</evidence>
<dbReference type="EMBL" id="CAXKWB010006360">
    <property type="protein sequence ID" value="CAL4082468.1"/>
    <property type="molecule type" value="Genomic_DNA"/>
</dbReference>
<keyword evidence="1" id="KW-0812">Transmembrane</keyword>
<dbReference type="InterPro" id="IPR016186">
    <property type="entry name" value="C-type_lectin-like/link_sf"/>
</dbReference>
<keyword evidence="1" id="KW-1133">Transmembrane helix</keyword>
<dbReference type="Proteomes" id="UP001497623">
    <property type="component" value="Unassembled WGS sequence"/>
</dbReference>
<feature type="non-terminal residue" evidence="2">
    <location>
        <position position="172"/>
    </location>
</feature>
<feature type="transmembrane region" description="Helical" evidence="1">
    <location>
        <begin position="15"/>
        <end position="34"/>
    </location>
</feature>
<gene>
    <name evidence="2" type="ORF">MNOR_LOCUS11906</name>
</gene>